<evidence type="ECO:0000259" key="2">
    <source>
        <dbReference type="Pfam" id="PF13470"/>
    </source>
</evidence>
<evidence type="ECO:0000313" key="4">
    <source>
        <dbReference type="Proteomes" id="UP000244892"/>
    </source>
</evidence>
<dbReference type="InterPro" id="IPR002716">
    <property type="entry name" value="PIN_dom"/>
</dbReference>
<dbReference type="CDD" id="cd09854">
    <property type="entry name" value="PIN_VapC-like"/>
    <property type="match status" value="1"/>
</dbReference>
<keyword evidence="4" id="KW-1185">Reference proteome</keyword>
<dbReference type="Proteomes" id="UP000244892">
    <property type="component" value="Chromosome"/>
</dbReference>
<dbReference type="RefSeq" id="WP_109038002.1">
    <property type="nucleotide sequence ID" value="NZ_CP029210.1"/>
</dbReference>
<sequence length="176" mass="19375">MSERPLTDGAHRPPIAILDTNALLDWRVFKDPAATPVAEALAAGTLRWLASAAMETEWHHVWPRSAFARWQPDPALTTTVFDHAERVAEPPRGPLRCKDPDDQVFIDLALHVGATWLFTKDAALLKLAGRARRLTGLRVLSLQDWVARHGASLRPLDAPPTPLSPDRPPCTTPLPA</sequence>
<dbReference type="Pfam" id="PF13470">
    <property type="entry name" value="PIN_3"/>
    <property type="match status" value="1"/>
</dbReference>
<dbReference type="InterPro" id="IPR029060">
    <property type="entry name" value="PIN-like_dom_sf"/>
</dbReference>
<dbReference type="EMBL" id="CP029210">
    <property type="protein sequence ID" value="AWI54888.1"/>
    <property type="molecule type" value="Genomic_DNA"/>
</dbReference>
<dbReference type="PANTHER" id="PTHR34610:SF3">
    <property type="entry name" value="SSL7007 PROTEIN"/>
    <property type="match status" value="1"/>
</dbReference>
<evidence type="ECO:0000313" key="3">
    <source>
        <dbReference type="EMBL" id="AWI54888.1"/>
    </source>
</evidence>
<feature type="compositionally biased region" description="Pro residues" evidence="1">
    <location>
        <begin position="157"/>
        <end position="176"/>
    </location>
</feature>
<dbReference type="AlphaFoldDB" id="A0A2U8FVR5"/>
<dbReference type="KEGG" id="aon:DEH84_16765"/>
<feature type="region of interest" description="Disordered" evidence="1">
    <location>
        <begin position="153"/>
        <end position="176"/>
    </location>
</feature>
<dbReference type="InterPro" id="IPR002850">
    <property type="entry name" value="PIN_toxin-like"/>
</dbReference>
<proteinExistence type="predicted"/>
<organism evidence="3 4">
    <name type="scientific">Aquabacterium olei</name>
    <dbReference type="NCBI Taxonomy" id="1296669"/>
    <lineage>
        <taxon>Bacteria</taxon>
        <taxon>Pseudomonadati</taxon>
        <taxon>Pseudomonadota</taxon>
        <taxon>Betaproteobacteria</taxon>
        <taxon>Burkholderiales</taxon>
        <taxon>Aquabacterium</taxon>
    </lineage>
</organism>
<accession>A0A2U8FVR5</accession>
<reference evidence="3 4" key="1">
    <citation type="submission" date="2018-05" db="EMBL/GenBank/DDBJ databases">
        <title>complete genome sequence of Aquabacterium olei NBRC 110486.</title>
        <authorList>
            <person name="Tang B."/>
            <person name="Chang J."/>
            <person name="Zhang L."/>
            <person name="Yang H."/>
        </authorList>
    </citation>
    <scope>NUCLEOTIDE SEQUENCE [LARGE SCALE GENOMIC DNA]</scope>
    <source>
        <strain evidence="3 4">NBRC 110486</strain>
    </source>
</reference>
<gene>
    <name evidence="3" type="ORF">DEH84_16765</name>
</gene>
<dbReference type="PANTHER" id="PTHR34610">
    <property type="entry name" value="SSL7007 PROTEIN"/>
    <property type="match status" value="1"/>
</dbReference>
<evidence type="ECO:0000256" key="1">
    <source>
        <dbReference type="SAM" id="MobiDB-lite"/>
    </source>
</evidence>
<dbReference type="SUPFAM" id="SSF88723">
    <property type="entry name" value="PIN domain-like"/>
    <property type="match status" value="1"/>
</dbReference>
<name>A0A2U8FVR5_9BURK</name>
<protein>
    <submittedName>
        <fullName evidence="3">PIN domain nuclease</fullName>
    </submittedName>
</protein>
<feature type="domain" description="PIN" evidence="2">
    <location>
        <begin position="17"/>
        <end position="122"/>
    </location>
</feature>
<dbReference type="OrthoDB" id="9802272at2"/>